<evidence type="ECO:0000256" key="1">
    <source>
        <dbReference type="ARBA" id="ARBA00004141"/>
    </source>
</evidence>
<reference evidence="9" key="2">
    <citation type="journal article" date="2021" name="Genome Biol. Evol.">
        <title>Developing a high-quality reference genome for a parasitic bivalve with doubly uniparental inheritance (Bivalvia: Unionida).</title>
        <authorList>
            <person name="Smith C.H."/>
        </authorList>
    </citation>
    <scope>NUCLEOTIDE SEQUENCE</scope>
    <source>
        <strain evidence="9">CHS0354</strain>
        <tissue evidence="9">Mantle</tissue>
    </source>
</reference>
<keyword evidence="5 8" id="KW-1133">Transmembrane helix</keyword>
<reference evidence="9" key="1">
    <citation type="journal article" date="2021" name="Genome Biol. Evol.">
        <title>A High-Quality Reference Genome for a Parasitic Bivalve with Doubly Uniparental Inheritance (Bivalvia: Unionida).</title>
        <authorList>
            <person name="Smith C.H."/>
        </authorList>
    </citation>
    <scope>NUCLEOTIDE SEQUENCE</scope>
    <source>
        <strain evidence="9">CHS0354</strain>
    </source>
</reference>
<dbReference type="GO" id="GO:0015141">
    <property type="term" value="F:succinate transmembrane transporter activity"/>
    <property type="evidence" value="ECO:0007669"/>
    <property type="project" value="UniProtKB-ARBA"/>
</dbReference>
<dbReference type="PANTHER" id="PTHR10283:SF82">
    <property type="entry name" value="SOLUTE CARRIER FAMILY 13 MEMBER 2"/>
    <property type="match status" value="1"/>
</dbReference>
<dbReference type="EMBL" id="JAEAOA010001414">
    <property type="protein sequence ID" value="KAK3581966.1"/>
    <property type="molecule type" value="Genomic_DNA"/>
</dbReference>
<keyword evidence="10" id="KW-1185">Reference proteome</keyword>
<feature type="transmembrane region" description="Helical" evidence="8">
    <location>
        <begin position="17"/>
        <end position="33"/>
    </location>
</feature>
<evidence type="ECO:0000256" key="4">
    <source>
        <dbReference type="ARBA" id="ARBA00022692"/>
    </source>
</evidence>
<evidence type="ECO:0000313" key="10">
    <source>
        <dbReference type="Proteomes" id="UP001195483"/>
    </source>
</evidence>
<comment type="caution">
    <text evidence="9">The sequence shown here is derived from an EMBL/GenBank/DDBJ whole genome shotgun (WGS) entry which is preliminary data.</text>
</comment>
<dbReference type="PANTHER" id="PTHR10283">
    <property type="entry name" value="SOLUTE CARRIER FAMILY 13 MEMBER"/>
    <property type="match status" value="1"/>
</dbReference>
<dbReference type="InterPro" id="IPR001898">
    <property type="entry name" value="SLC13A/DASS"/>
</dbReference>
<evidence type="ECO:0000256" key="5">
    <source>
        <dbReference type="ARBA" id="ARBA00022989"/>
    </source>
</evidence>
<comment type="subcellular location">
    <subcellularLocation>
        <location evidence="1">Membrane</location>
        <topology evidence="1">Multi-pass membrane protein</topology>
    </subcellularLocation>
</comment>
<evidence type="ECO:0000313" key="9">
    <source>
        <dbReference type="EMBL" id="KAK3581966.1"/>
    </source>
</evidence>
<feature type="transmembrane region" description="Helical" evidence="8">
    <location>
        <begin position="560"/>
        <end position="586"/>
    </location>
</feature>
<evidence type="ECO:0000256" key="6">
    <source>
        <dbReference type="ARBA" id="ARBA00023136"/>
    </source>
</evidence>
<keyword evidence="4 8" id="KW-0812">Transmembrane</keyword>
<sequence length="624" mass="69284">MCCQSCWRSLWRWKNPIIVILLPLLLLPLALVGDSKVSKGAYAVIIMGTFWVLEVMPIAVTSLIPIFLFPFLGIMPARDVCFNYAEDTIMLFIGSLIVAVAVEKWNLHRRIALRALTLVGPEPRWLLLGIMAPCWFLSMWMSNTATTAMMMPILNAILKQMKKVTLLDIRERNDPGEDDNEVEITIEVDGIPMEEKPLRNNQNNQDENKSRNRADEERDFNELAKIFALSTAYAANAGGIATLTGTPPNIILKGHIDKFYGRYNLDPGLTFASWMIFGLPISIVLFMITWVWLQFWYLRKRFLCCMKDTRSYEAVKKHLKMEYTSLGCMTFAEGIVAACFLVLAVLWITRDPQFIHGWGVLFPKGFVKDSTPAILISVIMFILPAYPPPWFRCCGTKNVKVAKLTENKSFIVTKKGSDPFTRDGFTPLLTWKVVNDEMAWGIVLLMGGGFALADGCSKSGLSDWISTKLDVLGTLSPWVVALVLALVVAAATNIASNSATATLFLPIVADLAVRLQINPMYLMIPVAVSASFAYLLPVGTPPNAIVFASGYIQIKDMVKIGSVLNVLAVLILVLMSCTLAATAYGLDSFPLAFRKQVNTTVTASIIEPIISLNNSHIGYNITQR</sequence>
<dbReference type="Proteomes" id="UP001195483">
    <property type="component" value="Unassembled WGS sequence"/>
</dbReference>
<dbReference type="CDD" id="cd01115">
    <property type="entry name" value="SLC13_permease"/>
    <property type="match status" value="1"/>
</dbReference>
<comment type="similarity">
    <text evidence="2">Belongs to the SLC13A/DASS transporter (TC 2.A.47) family. NADC subfamily.</text>
</comment>
<feature type="transmembrane region" description="Helical" evidence="8">
    <location>
        <begin position="88"/>
        <end position="105"/>
    </location>
</feature>
<keyword evidence="6 8" id="KW-0472">Membrane</keyword>
<keyword evidence="3" id="KW-0813">Transport</keyword>
<feature type="transmembrane region" description="Helical" evidence="8">
    <location>
        <begin position="271"/>
        <end position="293"/>
    </location>
</feature>
<dbReference type="GO" id="GO:0005886">
    <property type="term" value="C:plasma membrane"/>
    <property type="evidence" value="ECO:0007669"/>
    <property type="project" value="TreeGrafter"/>
</dbReference>
<name>A0AAE0RYJ7_9BIVA</name>
<feature type="transmembrane region" description="Helical" evidence="8">
    <location>
        <begin position="40"/>
        <end position="68"/>
    </location>
</feature>
<feature type="compositionally biased region" description="Basic and acidic residues" evidence="7">
    <location>
        <begin position="206"/>
        <end position="216"/>
    </location>
</feature>
<feature type="transmembrane region" description="Helical" evidence="8">
    <location>
        <begin position="326"/>
        <end position="348"/>
    </location>
</feature>
<feature type="transmembrane region" description="Helical" evidence="8">
    <location>
        <begin position="469"/>
        <end position="488"/>
    </location>
</feature>
<reference evidence="9" key="3">
    <citation type="submission" date="2023-05" db="EMBL/GenBank/DDBJ databases">
        <authorList>
            <person name="Smith C.H."/>
        </authorList>
    </citation>
    <scope>NUCLEOTIDE SEQUENCE</scope>
    <source>
        <strain evidence="9">CHS0354</strain>
        <tissue evidence="9">Mantle</tissue>
    </source>
</reference>
<organism evidence="9 10">
    <name type="scientific">Potamilus streckersoni</name>
    <dbReference type="NCBI Taxonomy" id="2493646"/>
    <lineage>
        <taxon>Eukaryota</taxon>
        <taxon>Metazoa</taxon>
        <taxon>Spiralia</taxon>
        <taxon>Lophotrochozoa</taxon>
        <taxon>Mollusca</taxon>
        <taxon>Bivalvia</taxon>
        <taxon>Autobranchia</taxon>
        <taxon>Heteroconchia</taxon>
        <taxon>Palaeoheterodonta</taxon>
        <taxon>Unionida</taxon>
        <taxon>Unionoidea</taxon>
        <taxon>Unionidae</taxon>
        <taxon>Ambleminae</taxon>
        <taxon>Lampsilini</taxon>
        <taxon>Potamilus</taxon>
    </lineage>
</organism>
<accession>A0AAE0RYJ7</accession>
<gene>
    <name evidence="9" type="ORF">CHS0354_023437</name>
</gene>
<evidence type="ECO:0000256" key="7">
    <source>
        <dbReference type="SAM" id="MobiDB-lite"/>
    </source>
</evidence>
<dbReference type="PROSITE" id="PS01271">
    <property type="entry name" value="NA_SULFATE"/>
    <property type="match status" value="1"/>
</dbReference>
<dbReference type="AlphaFoldDB" id="A0AAE0RYJ7"/>
<dbReference type="Pfam" id="PF00939">
    <property type="entry name" value="Na_sulph_symp"/>
    <property type="match status" value="1"/>
</dbReference>
<feature type="region of interest" description="Disordered" evidence="7">
    <location>
        <begin position="195"/>
        <end position="216"/>
    </location>
</feature>
<dbReference type="InterPro" id="IPR031312">
    <property type="entry name" value="Na/sul_symport_CS"/>
</dbReference>
<evidence type="ECO:0000256" key="8">
    <source>
        <dbReference type="SAM" id="Phobius"/>
    </source>
</evidence>
<protein>
    <submittedName>
        <fullName evidence="9">Uncharacterized protein</fullName>
    </submittedName>
</protein>
<evidence type="ECO:0000256" key="2">
    <source>
        <dbReference type="ARBA" id="ARBA00006772"/>
    </source>
</evidence>
<proteinExistence type="inferred from homology"/>
<evidence type="ECO:0000256" key="3">
    <source>
        <dbReference type="ARBA" id="ARBA00022448"/>
    </source>
</evidence>